<dbReference type="Pfam" id="PF02896">
    <property type="entry name" value="PEP-utilizers_C"/>
    <property type="match status" value="1"/>
</dbReference>
<protein>
    <recommendedName>
        <fullName evidence="1">PEP-utilising enzyme C-terminal domain-containing protein</fullName>
    </recommendedName>
</protein>
<evidence type="ECO:0000313" key="2">
    <source>
        <dbReference type="EMBL" id="BBP88856.1"/>
    </source>
</evidence>
<dbReference type="Proteomes" id="UP000464658">
    <property type="component" value="Chromosome"/>
</dbReference>
<gene>
    <name evidence="2" type="ORF">BsIDN1_24740</name>
</gene>
<dbReference type="Gene3D" id="3.20.20.60">
    <property type="entry name" value="Phosphoenolpyruvate-binding domains"/>
    <property type="match status" value="1"/>
</dbReference>
<sequence>MYRTEFLYMGRDQLPTEEEQFDAYKTVLEKMEGKAVVVRTLDIGGDKDFLTCSFKKRNEPVLGYRAIRLCLEEQEIFRTEHNYAPYFVQVHMET</sequence>
<dbReference type="InterPro" id="IPR000121">
    <property type="entry name" value="PEP_util_C"/>
</dbReference>
<dbReference type="PANTHER" id="PTHR46244:SF3">
    <property type="entry name" value="PHOSPHOENOLPYRUVATE-PROTEIN PHOSPHOTRANSFERASE"/>
    <property type="match status" value="1"/>
</dbReference>
<reference evidence="2 3" key="1">
    <citation type="submission" date="2019-12" db="EMBL/GenBank/DDBJ databases">
        <title>Full genome sequence of a Bacillus safensis strain isolated from commercially available natto in Indonesia.</title>
        <authorList>
            <person name="Yoshida M."/>
            <person name="Uomi M."/>
            <person name="Waturangi D."/>
            <person name="Ekaputri J.J."/>
            <person name="Setiamarga D.H.E."/>
        </authorList>
    </citation>
    <scope>NUCLEOTIDE SEQUENCE [LARGE SCALE GENOMIC DNA]</scope>
    <source>
        <strain evidence="2 3">IDN1</strain>
    </source>
</reference>
<evidence type="ECO:0000259" key="1">
    <source>
        <dbReference type="Pfam" id="PF02896"/>
    </source>
</evidence>
<dbReference type="AlphaFoldDB" id="A0A5S9MBD4"/>
<name>A0A5S9MBD4_BACIA</name>
<feature type="domain" description="PEP-utilising enzyme C-terminal" evidence="1">
    <location>
        <begin position="1"/>
        <end position="80"/>
    </location>
</feature>
<accession>A0A5S9MBD4</accession>
<dbReference type="GO" id="GO:0016772">
    <property type="term" value="F:transferase activity, transferring phosphorus-containing groups"/>
    <property type="evidence" value="ECO:0007669"/>
    <property type="project" value="InterPro"/>
</dbReference>
<proteinExistence type="predicted"/>
<dbReference type="SUPFAM" id="SSF51621">
    <property type="entry name" value="Phosphoenolpyruvate/pyruvate domain"/>
    <property type="match status" value="1"/>
</dbReference>
<dbReference type="InterPro" id="IPR015813">
    <property type="entry name" value="Pyrv/PenolPyrv_kinase-like_dom"/>
</dbReference>
<dbReference type="PANTHER" id="PTHR46244">
    <property type="entry name" value="PHOSPHOENOLPYRUVATE-PROTEIN PHOSPHOTRANSFERASE"/>
    <property type="match status" value="1"/>
</dbReference>
<evidence type="ECO:0000313" key="3">
    <source>
        <dbReference type="Proteomes" id="UP000464658"/>
    </source>
</evidence>
<dbReference type="InterPro" id="IPR040442">
    <property type="entry name" value="Pyrv_kinase-like_dom_sf"/>
</dbReference>
<dbReference type="EMBL" id="AP021906">
    <property type="protein sequence ID" value="BBP88856.1"/>
    <property type="molecule type" value="Genomic_DNA"/>
</dbReference>
<organism evidence="2 3">
    <name type="scientific">Bacillus safensis</name>
    <dbReference type="NCBI Taxonomy" id="561879"/>
    <lineage>
        <taxon>Bacteria</taxon>
        <taxon>Bacillati</taxon>
        <taxon>Bacillota</taxon>
        <taxon>Bacilli</taxon>
        <taxon>Bacillales</taxon>
        <taxon>Bacillaceae</taxon>
        <taxon>Bacillus</taxon>
    </lineage>
</organism>
<dbReference type="InterPro" id="IPR050499">
    <property type="entry name" value="PEP-utilizing_PTS_enzyme"/>
</dbReference>